<comment type="caution">
    <text evidence="2">The sequence shown here is derived from an EMBL/GenBank/DDBJ whole genome shotgun (WGS) entry which is preliminary data.</text>
</comment>
<feature type="compositionally biased region" description="Basic residues" evidence="1">
    <location>
        <begin position="108"/>
        <end position="119"/>
    </location>
</feature>
<evidence type="ECO:0000256" key="1">
    <source>
        <dbReference type="SAM" id="MobiDB-lite"/>
    </source>
</evidence>
<proteinExistence type="predicted"/>
<name>A0A2P6MZS9_9EUKA</name>
<sequence length="138" mass="15670">MNYIQIHSPQPLMYSTSPAPVRESALTFELTPRDNRSIDLISTQLLSNSRENKVDDVRLSNGVSHLFKMPSLCHRGASEQEKRHSPLRGRVTCKKGDRGTLYPYGTHRSQRRQHLKSIPKHPLGSTMPPKSTSFVILH</sequence>
<organism evidence="2 3">
    <name type="scientific">Planoprotostelium fungivorum</name>
    <dbReference type="NCBI Taxonomy" id="1890364"/>
    <lineage>
        <taxon>Eukaryota</taxon>
        <taxon>Amoebozoa</taxon>
        <taxon>Evosea</taxon>
        <taxon>Variosea</taxon>
        <taxon>Cavosteliida</taxon>
        <taxon>Cavosteliaceae</taxon>
        <taxon>Planoprotostelium</taxon>
    </lineage>
</organism>
<accession>A0A2P6MZS9</accession>
<keyword evidence="3" id="KW-1185">Reference proteome</keyword>
<dbReference type="InParanoid" id="A0A2P6MZS9"/>
<feature type="compositionally biased region" description="Polar residues" evidence="1">
    <location>
        <begin position="128"/>
        <end position="138"/>
    </location>
</feature>
<evidence type="ECO:0000313" key="3">
    <source>
        <dbReference type="Proteomes" id="UP000241769"/>
    </source>
</evidence>
<feature type="region of interest" description="Disordered" evidence="1">
    <location>
        <begin position="74"/>
        <end position="138"/>
    </location>
</feature>
<dbReference type="EMBL" id="MDYQ01000274">
    <property type="protein sequence ID" value="PRP77211.1"/>
    <property type="molecule type" value="Genomic_DNA"/>
</dbReference>
<dbReference type="Proteomes" id="UP000241769">
    <property type="component" value="Unassembled WGS sequence"/>
</dbReference>
<protein>
    <submittedName>
        <fullName evidence="2">Uncharacterized protein</fullName>
    </submittedName>
</protein>
<dbReference type="AlphaFoldDB" id="A0A2P6MZS9"/>
<reference evidence="2 3" key="1">
    <citation type="journal article" date="2018" name="Genome Biol. Evol.">
        <title>Multiple Roots of Fruiting Body Formation in Amoebozoa.</title>
        <authorList>
            <person name="Hillmann F."/>
            <person name="Forbes G."/>
            <person name="Novohradska S."/>
            <person name="Ferling I."/>
            <person name="Riege K."/>
            <person name="Groth M."/>
            <person name="Westermann M."/>
            <person name="Marz M."/>
            <person name="Spaller T."/>
            <person name="Winckler T."/>
            <person name="Schaap P."/>
            <person name="Glockner G."/>
        </authorList>
    </citation>
    <scope>NUCLEOTIDE SEQUENCE [LARGE SCALE GENOMIC DNA]</scope>
    <source>
        <strain evidence="2 3">Jena</strain>
    </source>
</reference>
<evidence type="ECO:0000313" key="2">
    <source>
        <dbReference type="EMBL" id="PRP77211.1"/>
    </source>
</evidence>
<gene>
    <name evidence="2" type="ORF">PROFUN_15763</name>
</gene>